<feature type="signal peptide" evidence="1">
    <location>
        <begin position="1"/>
        <end position="21"/>
    </location>
</feature>
<evidence type="ECO:0000256" key="1">
    <source>
        <dbReference type="SAM" id="SignalP"/>
    </source>
</evidence>
<dbReference type="EMBL" id="FZPA01000001">
    <property type="protein sequence ID" value="SNS42895.1"/>
    <property type="molecule type" value="Genomic_DNA"/>
</dbReference>
<gene>
    <name evidence="2" type="ORF">SAMN06295955_101728</name>
</gene>
<evidence type="ECO:0000313" key="3">
    <source>
        <dbReference type="Proteomes" id="UP000198339"/>
    </source>
</evidence>
<name>A0A239EDZ8_9SPHN</name>
<dbReference type="AlphaFoldDB" id="A0A239EDZ8"/>
<reference evidence="2 3" key="1">
    <citation type="submission" date="2017-06" db="EMBL/GenBank/DDBJ databases">
        <authorList>
            <person name="Kim H.J."/>
            <person name="Triplett B.A."/>
        </authorList>
    </citation>
    <scope>NUCLEOTIDE SEQUENCE [LARGE SCALE GENOMIC DNA]</scope>
    <source>
        <strain evidence="2 3">DS15</strain>
    </source>
</reference>
<sequence length="167" mass="17813">MCPRIAIVALVLAVTAVPGQAFGKSAKTIPAGELVLAGTPVRCGAARTVVTGLGEVAMTYPGYILLDPTLFSMPPAIQHFWYAHECAHQLFGYGELAADCWAIQTGKRLGWFGIGDLEWLEANAIRMRSDAEHPQAAVRLANLENCYAAAPDARPAKRVVVAFASGF</sequence>
<protein>
    <submittedName>
        <fullName evidence="2">Uncharacterized protein</fullName>
    </submittedName>
</protein>
<keyword evidence="3" id="KW-1185">Reference proteome</keyword>
<evidence type="ECO:0000313" key="2">
    <source>
        <dbReference type="EMBL" id="SNS42895.1"/>
    </source>
</evidence>
<organism evidence="2 3">
    <name type="scientific">Sphingopyxis indica</name>
    <dbReference type="NCBI Taxonomy" id="436663"/>
    <lineage>
        <taxon>Bacteria</taxon>
        <taxon>Pseudomonadati</taxon>
        <taxon>Pseudomonadota</taxon>
        <taxon>Alphaproteobacteria</taxon>
        <taxon>Sphingomonadales</taxon>
        <taxon>Sphingomonadaceae</taxon>
        <taxon>Sphingopyxis</taxon>
    </lineage>
</organism>
<feature type="chain" id="PRO_5012828204" evidence="1">
    <location>
        <begin position="22"/>
        <end position="167"/>
    </location>
</feature>
<accession>A0A239EDZ8</accession>
<keyword evidence="1" id="KW-0732">Signal</keyword>
<proteinExistence type="predicted"/>
<dbReference type="Proteomes" id="UP000198339">
    <property type="component" value="Unassembled WGS sequence"/>
</dbReference>